<comment type="caution">
    <text evidence="13">The sequence shown here is derived from an EMBL/GenBank/DDBJ whole genome shotgun (WGS) entry which is preliminary data.</text>
</comment>
<feature type="transmembrane region" description="Helical" evidence="11">
    <location>
        <begin position="40"/>
        <end position="61"/>
    </location>
</feature>
<evidence type="ECO:0000256" key="11">
    <source>
        <dbReference type="SAM" id="Phobius"/>
    </source>
</evidence>
<reference evidence="13 14" key="1">
    <citation type="submission" date="2017-08" db="EMBL/GenBank/DDBJ databases">
        <title>Infants hospitalized years apart are colonized by the same room-sourced microbial strains.</title>
        <authorList>
            <person name="Brooks B."/>
            <person name="Olm M.R."/>
            <person name="Firek B.A."/>
            <person name="Baker R."/>
            <person name="Thomas B.C."/>
            <person name="Morowitz M.J."/>
            <person name="Banfield J.F."/>
        </authorList>
    </citation>
    <scope>NUCLEOTIDE SEQUENCE [LARGE SCALE GENOMIC DNA]</scope>
    <source>
        <strain evidence="13">S2_005_002_R2_33</strain>
    </source>
</reference>
<dbReference type="PANTHER" id="PTHR33446">
    <property type="entry name" value="PROTEIN TONB-RELATED"/>
    <property type="match status" value="1"/>
</dbReference>
<feature type="domain" description="TonB C-terminal" evidence="12">
    <location>
        <begin position="163"/>
        <end position="254"/>
    </location>
</feature>
<feature type="compositionally biased region" description="Pro residues" evidence="10">
    <location>
        <begin position="83"/>
        <end position="95"/>
    </location>
</feature>
<dbReference type="InterPro" id="IPR037682">
    <property type="entry name" value="TonB_C"/>
</dbReference>
<keyword evidence="9 11" id="KW-0472">Membrane</keyword>
<dbReference type="PROSITE" id="PS52015">
    <property type="entry name" value="TONB_CTD"/>
    <property type="match status" value="1"/>
</dbReference>
<evidence type="ECO:0000256" key="3">
    <source>
        <dbReference type="ARBA" id="ARBA00022448"/>
    </source>
</evidence>
<evidence type="ECO:0000256" key="8">
    <source>
        <dbReference type="ARBA" id="ARBA00022989"/>
    </source>
</evidence>
<dbReference type="GO" id="GO:0055085">
    <property type="term" value="P:transmembrane transport"/>
    <property type="evidence" value="ECO:0007669"/>
    <property type="project" value="InterPro"/>
</dbReference>
<feature type="compositionally biased region" description="Pro residues" evidence="10">
    <location>
        <begin position="127"/>
        <end position="139"/>
    </location>
</feature>
<dbReference type="AlphaFoldDB" id="A0A2W5NLT7"/>
<evidence type="ECO:0000313" key="13">
    <source>
        <dbReference type="EMBL" id="PZQ51755.1"/>
    </source>
</evidence>
<comment type="subcellular location">
    <subcellularLocation>
        <location evidence="1">Cell inner membrane</location>
        <topology evidence="1">Single-pass membrane protein</topology>
        <orientation evidence="1">Periplasmic side</orientation>
    </subcellularLocation>
</comment>
<dbReference type="GO" id="GO:0098797">
    <property type="term" value="C:plasma membrane protein complex"/>
    <property type="evidence" value="ECO:0007669"/>
    <property type="project" value="TreeGrafter"/>
</dbReference>
<evidence type="ECO:0000256" key="7">
    <source>
        <dbReference type="ARBA" id="ARBA00022927"/>
    </source>
</evidence>
<comment type="similarity">
    <text evidence="2">Belongs to the TonB family.</text>
</comment>
<keyword evidence="5" id="KW-0997">Cell inner membrane</keyword>
<dbReference type="Gene3D" id="3.30.1150.10">
    <property type="match status" value="1"/>
</dbReference>
<feature type="region of interest" description="Disordered" evidence="10">
    <location>
        <begin position="1"/>
        <end position="22"/>
    </location>
</feature>
<keyword evidence="3" id="KW-0813">Transport</keyword>
<dbReference type="InterPro" id="IPR006260">
    <property type="entry name" value="TonB/TolA_C"/>
</dbReference>
<evidence type="ECO:0000256" key="5">
    <source>
        <dbReference type="ARBA" id="ARBA00022519"/>
    </source>
</evidence>
<feature type="compositionally biased region" description="Basic and acidic residues" evidence="10">
    <location>
        <begin position="97"/>
        <end position="106"/>
    </location>
</feature>
<organism evidence="13 14">
    <name type="scientific">Novosphingobium pentaromativorans</name>
    <dbReference type="NCBI Taxonomy" id="205844"/>
    <lineage>
        <taxon>Bacteria</taxon>
        <taxon>Pseudomonadati</taxon>
        <taxon>Pseudomonadota</taxon>
        <taxon>Alphaproteobacteria</taxon>
        <taxon>Sphingomonadales</taxon>
        <taxon>Sphingomonadaceae</taxon>
        <taxon>Novosphingobium</taxon>
    </lineage>
</organism>
<gene>
    <name evidence="13" type="ORF">DI555_20945</name>
</gene>
<keyword evidence="6 11" id="KW-0812">Transmembrane</keyword>
<feature type="region of interest" description="Disordered" evidence="10">
    <location>
        <begin position="124"/>
        <end position="162"/>
    </location>
</feature>
<proteinExistence type="inferred from homology"/>
<evidence type="ECO:0000256" key="4">
    <source>
        <dbReference type="ARBA" id="ARBA00022475"/>
    </source>
</evidence>
<keyword evidence="7" id="KW-0653">Protein transport</keyword>
<evidence type="ECO:0000256" key="2">
    <source>
        <dbReference type="ARBA" id="ARBA00006555"/>
    </source>
</evidence>
<evidence type="ECO:0000256" key="1">
    <source>
        <dbReference type="ARBA" id="ARBA00004383"/>
    </source>
</evidence>
<accession>A0A2W5NLT7</accession>
<feature type="region of interest" description="Disordered" evidence="10">
    <location>
        <begin position="83"/>
        <end position="106"/>
    </location>
</feature>
<dbReference type="EMBL" id="QFPX01000025">
    <property type="protein sequence ID" value="PZQ51755.1"/>
    <property type="molecule type" value="Genomic_DNA"/>
</dbReference>
<dbReference type="Proteomes" id="UP000249082">
    <property type="component" value="Unassembled WGS sequence"/>
</dbReference>
<keyword evidence="8 11" id="KW-1133">Transmembrane helix</keyword>
<protein>
    <submittedName>
        <fullName evidence="13">Energy transducer TonB</fullName>
    </submittedName>
</protein>
<name>A0A2W5NLT7_9SPHN</name>
<dbReference type="NCBIfam" id="TIGR01352">
    <property type="entry name" value="tonB_Cterm"/>
    <property type="match status" value="1"/>
</dbReference>
<dbReference type="GO" id="GO:0031992">
    <property type="term" value="F:energy transducer activity"/>
    <property type="evidence" value="ECO:0007669"/>
    <property type="project" value="TreeGrafter"/>
</dbReference>
<dbReference type="GO" id="GO:0015031">
    <property type="term" value="P:protein transport"/>
    <property type="evidence" value="ECO:0007669"/>
    <property type="project" value="UniProtKB-KW"/>
</dbReference>
<dbReference type="InterPro" id="IPR051045">
    <property type="entry name" value="TonB-dependent_transducer"/>
</dbReference>
<dbReference type="PANTHER" id="PTHR33446:SF2">
    <property type="entry name" value="PROTEIN TONB"/>
    <property type="match status" value="1"/>
</dbReference>
<evidence type="ECO:0000256" key="10">
    <source>
        <dbReference type="SAM" id="MobiDB-lite"/>
    </source>
</evidence>
<evidence type="ECO:0000256" key="6">
    <source>
        <dbReference type="ARBA" id="ARBA00022692"/>
    </source>
</evidence>
<dbReference type="Pfam" id="PF03544">
    <property type="entry name" value="TonB_C"/>
    <property type="match status" value="1"/>
</dbReference>
<sequence>MTVTLALSPRAASPDRPSSAEPAAVPLRYADLPVPLGTRLLGLGGTIAIGVLLLACAFLTWTRYSTPQPQPAISAFNIAPPAAPPKPVREVPPGPEQVRKDKPAPKAPEIEAPKIVVPGPNVIAAVPPSPPSPPDPGPPVKDTTAPVSKPAPPAPQVSSGKPTWQGLVLGALDKVKRYPRDAHFARQQGVPYIRFVMDRQGKVLSVRLERSSGFHSLDNEALALPKRAQPLPKPPEDVKGEAIELVVPVEFFMT</sequence>
<evidence type="ECO:0000313" key="14">
    <source>
        <dbReference type="Proteomes" id="UP000249082"/>
    </source>
</evidence>
<dbReference type="SUPFAM" id="SSF74653">
    <property type="entry name" value="TolA/TonB C-terminal domain"/>
    <property type="match status" value="1"/>
</dbReference>
<evidence type="ECO:0000259" key="12">
    <source>
        <dbReference type="PROSITE" id="PS52015"/>
    </source>
</evidence>
<keyword evidence="4" id="KW-1003">Cell membrane</keyword>
<evidence type="ECO:0000256" key="9">
    <source>
        <dbReference type="ARBA" id="ARBA00023136"/>
    </source>
</evidence>